<dbReference type="GO" id="GO:0005737">
    <property type="term" value="C:cytoplasm"/>
    <property type="evidence" value="ECO:0007669"/>
    <property type="project" value="TreeGrafter"/>
</dbReference>
<accession>A0A328AX48</accession>
<comment type="function">
    <text evidence="6">Catalyzes the conversion of 7,8-dihydroneopterin to 6-hydroxymethyl-7,8-dihydropterin.</text>
</comment>
<evidence type="ECO:0000313" key="9">
    <source>
        <dbReference type="Proteomes" id="UP000249725"/>
    </source>
</evidence>
<dbReference type="Gene3D" id="3.30.1130.10">
    <property type="match status" value="1"/>
</dbReference>
<keyword evidence="9" id="KW-1185">Reference proteome</keyword>
<keyword evidence="4 6" id="KW-0289">Folate biosynthesis</keyword>
<dbReference type="EMBL" id="QFYR01000001">
    <property type="protein sequence ID" value="RAK58164.1"/>
    <property type="molecule type" value="Genomic_DNA"/>
</dbReference>
<evidence type="ECO:0000256" key="2">
    <source>
        <dbReference type="ARBA" id="ARBA00005013"/>
    </source>
</evidence>
<comment type="similarity">
    <text evidence="3 6">Belongs to the DHNA family.</text>
</comment>
<comment type="catalytic activity">
    <reaction evidence="1 6">
        <text>7,8-dihydroneopterin = 6-hydroxymethyl-7,8-dihydropterin + glycolaldehyde</text>
        <dbReference type="Rhea" id="RHEA:10540"/>
        <dbReference type="ChEBI" id="CHEBI:17001"/>
        <dbReference type="ChEBI" id="CHEBI:17071"/>
        <dbReference type="ChEBI" id="CHEBI:44841"/>
        <dbReference type="EC" id="4.1.2.25"/>
    </reaction>
</comment>
<dbReference type="UniPathway" id="UPA00077">
    <property type="reaction ID" value="UER00154"/>
</dbReference>
<dbReference type="InterPro" id="IPR043133">
    <property type="entry name" value="GTP-CH-I_C/QueF"/>
</dbReference>
<dbReference type="NCBIfam" id="TIGR00526">
    <property type="entry name" value="folB_dom"/>
    <property type="match status" value="1"/>
</dbReference>
<dbReference type="OrthoDB" id="7580479at2"/>
<protein>
    <recommendedName>
        <fullName evidence="6">7,8-dihydroneopterin aldolase</fullName>
        <ecNumber evidence="6">4.1.2.25</ecNumber>
    </recommendedName>
</protein>
<evidence type="ECO:0000256" key="4">
    <source>
        <dbReference type="ARBA" id="ARBA00022909"/>
    </source>
</evidence>
<evidence type="ECO:0000256" key="3">
    <source>
        <dbReference type="ARBA" id="ARBA00005708"/>
    </source>
</evidence>
<dbReference type="Proteomes" id="UP000249725">
    <property type="component" value="Unassembled WGS sequence"/>
</dbReference>
<dbReference type="PANTHER" id="PTHR42844:SF1">
    <property type="entry name" value="DIHYDRONEOPTERIN ALDOLASE 1-RELATED"/>
    <property type="match status" value="1"/>
</dbReference>
<dbReference type="EC" id="4.1.2.25" evidence="6"/>
<keyword evidence="5 6" id="KW-0456">Lyase</keyword>
<organism evidence="8 9">
    <name type="scientific">Phenylobacterium deserti</name>
    <dbReference type="NCBI Taxonomy" id="1914756"/>
    <lineage>
        <taxon>Bacteria</taxon>
        <taxon>Pseudomonadati</taxon>
        <taxon>Pseudomonadota</taxon>
        <taxon>Alphaproteobacteria</taxon>
        <taxon>Caulobacterales</taxon>
        <taxon>Caulobacteraceae</taxon>
        <taxon>Phenylobacterium</taxon>
    </lineage>
</organism>
<dbReference type="RefSeq" id="WP_111514614.1">
    <property type="nucleotide sequence ID" value="NZ_QFYR01000001.1"/>
</dbReference>
<reference evidence="9" key="1">
    <citation type="submission" date="2018-05" db="EMBL/GenBank/DDBJ databases">
        <authorList>
            <person name="Li X."/>
        </authorList>
    </citation>
    <scope>NUCLEOTIDE SEQUENCE [LARGE SCALE GENOMIC DNA]</scope>
    <source>
        <strain evidence="9">YIM 73061</strain>
    </source>
</reference>
<dbReference type="GO" id="GO:0004150">
    <property type="term" value="F:dihydroneopterin aldolase activity"/>
    <property type="evidence" value="ECO:0007669"/>
    <property type="project" value="UniProtKB-UniRule"/>
</dbReference>
<dbReference type="InterPro" id="IPR006156">
    <property type="entry name" value="Dihydroneopterin_aldolase"/>
</dbReference>
<evidence type="ECO:0000256" key="1">
    <source>
        <dbReference type="ARBA" id="ARBA00001353"/>
    </source>
</evidence>
<evidence type="ECO:0000259" key="7">
    <source>
        <dbReference type="SMART" id="SM00905"/>
    </source>
</evidence>
<dbReference type="Pfam" id="PF02152">
    <property type="entry name" value="FolB"/>
    <property type="match status" value="1"/>
</dbReference>
<dbReference type="SMART" id="SM00905">
    <property type="entry name" value="FolB"/>
    <property type="match status" value="1"/>
</dbReference>
<gene>
    <name evidence="8" type="primary">folB</name>
    <name evidence="8" type="ORF">DJ018_01035</name>
</gene>
<dbReference type="PANTHER" id="PTHR42844">
    <property type="entry name" value="DIHYDRONEOPTERIN ALDOLASE 1-RELATED"/>
    <property type="match status" value="1"/>
</dbReference>
<feature type="domain" description="Dihydroneopterin aldolase/epimerase" evidence="7">
    <location>
        <begin position="4"/>
        <end position="112"/>
    </location>
</feature>
<comment type="pathway">
    <text evidence="2 6">Cofactor biosynthesis; tetrahydrofolate biosynthesis; 2-amino-4-hydroxy-6-hydroxymethyl-7,8-dihydropteridine diphosphate from 7,8-dihydroneopterin triphosphate: step 3/4.</text>
</comment>
<name>A0A328AX48_9CAUL</name>
<dbReference type="NCBIfam" id="TIGR00525">
    <property type="entry name" value="folB"/>
    <property type="match status" value="1"/>
</dbReference>
<dbReference type="GO" id="GO:0046656">
    <property type="term" value="P:folic acid biosynthetic process"/>
    <property type="evidence" value="ECO:0007669"/>
    <property type="project" value="UniProtKB-UniRule"/>
</dbReference>
<proteinExistence type="inferred from homology"/>
<dbReference type="InterPro" id="IPR006157">
    <property type="entry name" value="FolB_dom"/>
</dbReference>
<dbReference type="AlphaFoldDB" id="A0A328AX48"/>
<evidence type="ECO:0000256" key="5">
    <source>
        <dbReference type="ARBA" id="ARBA00023239"/>
    </source>
</evidence>
<evidence type="ECO:0000313" key="8">
    <source>
        <dbReference type="EMBL" id="RAK58164.1"/>
    </source>
</evidence>
<evidence type="ECO:0000256" key="6">
    <source>
        <dbReference type="RuleBase" id="RU362079"/>
    </source>
</evidence>
<dbReference type="SUPFAM" id="SSF55620">
    <property type="entry name" value="Tetrahydrobiopterin biosynthesis enzymes-like"/>
    <property type="match status" value="1"/>
</dbReference>
<dbReference type="GO" id="GO:0046654">
    <property type="term" value="P:tetrahydrofolate biosynthetic process"/>
    <property type="evidence" value="ECO:0007669"/>
    <property type="project" value="UniProtKB-UniRule"/>
</dbReference>
<sequence>MTKVFVTGLQVQAEIGVYKHEIGRVQPLVVDVELDVPTAGAVKLADTLNYEDVLHAARAVAEEGHIELVETFAERLARACLADPRVTRARVRVEKPLALAPHATGAGVEITLVRA</sequence>
<comment type="caution">
    <text evidence="8">The sequence shown here is derived from an EMBL/GenBank/DDBJ whole genome shotgun (WGS) entry which is preliminary data.</text>
</comment>